<evidence type="ECO:0000313" key="2">
    <source>
        <dbReference type="EMBL" id="QNN99300.1"/>
    </source>
</evidence>
<protein>
    <submittedName>
        <fullName evidence="2">Membrane protein</fullName>
    </submittedName>
</protein>
<accession>A0A7G9UZ45</accession>
<dbReference type="KEGG" id="vg:77927523"/>
<name>A0A7G9UZ45_9CAUD</name>
<sequence length="58" mass="6062">MNYSLILGIISFFFAVVCSVIAAMVDGFDIVAIMFYGGAVAGICFGMLNSSSKVNDNG</sequence>
<keyword evidence="1" id="KW-0812">Transmembrane</keyword>
<evidence type="ECO:0000256" key="1">
    <source>
        <dbReference type="SAM" id="Phobius"/>
    </source>
</evidence>
<proteinExistence type="predicted"/>
<dbReference type="EMBL" id="MT684598">
    <property type="protein sequence ID" value="QNN99300.1"/>
    <property type="molecule type" value="Genomic_DNA"/>
</dbReference>
<reference evidence="2 3" key="1">
    <citation type="submission" date="2020-06" db="EMBL/GenBank/DDBJ databases">
        <authorList>
            <person name="Arora M.N."/>
            <person name="Dalling M.T."/>
            <person name="Dawson S.P.M."/>
            <person name="Elia S.N."/>
            <person name="Burke B."/>
            <person name="Shaffer C.D."/>
            <person name="Weston-Hafer K.A."/>
            <person name="Garlena R.A."/>
            <person name="Russell D.A."/>
            <person name="Pope W.H."/>
            <person name="Jacobs-Sera D."/>
            <person name="Hatfull G.F."/>
        </authorList>
    </citation>
    <scope>NUCLEOTIDE SEQUENCE [LARGE SCALE GENOMIC DNA]</scope>
</reference>
<keyword evidence="1" id="KW-0472">Membrane</keyword>
<dbReference type="RefSeq" id="YP_010651807.1">
    <property type="nucleotide sequence ID" value="NC_070783.1"/>
</dbReference>
<keyword evidence="1" id="KW-1133">Transmembrane helix</keyword>
<keyword evidence="3" id="KW-1185">Reference proteome</keyword>
<feature type="transmembrane region" description="Helical" evidence="1">
    <location>
        <begin position="30"/>
        <end position="48"/>
    </location>
</feature>
<evidence type="ECO:0000313" key="3">
    <source>
        <dbReference type="Proteomes" id="UP000516151"/>
    </source>
</evidence>
<gene>
    <name evidence="2" type="primary">228</name>
    <name evidence="2" type="ORF">SEA_FAUST_228</name>
</gene>
<dbReference type="GeneID" id="77927523"/>
<dbReference type="Proteomes" id="UP000516151">
    <property type="component" value="Segment"/>
</dbReference>
<organism evidence="2 3">
    <name type="scientific">Streptomyces phage Faust</name>
    <dbReference type="NCBI Taxonomy" id="2767565"/>
    <lineage>
        <taxon>Viruses</taxon>
        <taxon>Duplodnaviria</taxon>
        <taxon>Heunggongvirae</taxon>
        <taxon>Uroviricota</taxon>
        <taxon>Caudoviricetes</taxon>
        <taxon>Stanwilliamsviridae</taxon>
        <taxon>Loccivirinae</taxon>
        <taxon>Faustvirus</taxon>
        <taxon>Faustvirus faust</taxon>
    </lineage>
</organism>
<feature type="transmembrane region" description="Helical" evidence="1">
    <location>
        <begin position="5"/>
        <end position="24"/>
    </location>
</feature>